<evidence type="ECO:0000313" key="2">
    <source>
        <dbReference type="Proteomes" id="UP000276437"/>
    </source>
</evidence>
<dbReference type="RefSeq" id="WP_145987603.1">
    <property type="nucleotide sequence ID" value="NZ_AP018449.1"/>
</dbReference>
<organism evidence="1 2">
    <name type="scientific">Methylomusa anaerophila</name>
    <dbReference type="NCBI Taxonomy" id="1930071"/>
    <lineage>
        <taxon>Bacteria</taxon>
        <taxon>Bacillati</taxon>
        <taxon>Bacillota</taxon>
        <taxon>Negativicutes</taxon>
        <taxon>Selenomonadales</taxon>
        <taxon>Sporomusaceae</taxon>
        <taxon>Methylomusa</taxon>
    </lineage>
</organism>
<dbReference type="OrthoDB" id="1778336at2"/>
<protein>
    <submittedName>
        <fullName evidence="1">Uncharacterized protein</fullName>
    </submittedName>
</protein>
<sequence length="134" mass="15091">MALGLEDLKHAILELAKGKLTTDPAKHSGEGIFFTSRIFDNFYIRSGGLTFLSGSNNGPDYLLETDEPRKGTWVMMWIYKDSDIVTSKVFDEFTANDDDSYGFTKTHIPVRLVEHEESSLVSRSQAKTSYSSLR</sequence>
<dbReference type="AlphaFoldDB" id="A0A348AG07"/>
<dbReference type="KEGG" id="mana:MAMMFC1_00649"/>
<keyword evidence="2" id="KW-1185">Reference proteome</keyword>
<proteinExistence type="predicted"/>
<name>A0A348AG07_9FIRM</name>
<accession>A0A348AG07</accession>
<reference evidence="1 2" key="1">
    <citation type="journal article" date="2018" name="Int. J. Syst. Evol. Microbiol.">
        <title>Methylomusa anaerophila gen. nov., sp. nov., an anaerobic methanol-utilizing bacterium isolated from a microbial fuel cell.</title>
        <authorList>
            <person name="Amano N."/>
            <person name="Yamamuro A."/>
            <person name="Miyahara M."/>
            <person name="Kouzuma A."/>
            <person name="Abe T."/>
            <person name="Watanabe K."/>
        </authorList>
    </citation>
    <scope>NUCLEOTIDE SEQUENCE [LARGE SCALE GENOMIC DNA]</scope>
    <source>
        <strain evidence="1 2">MMFC1</strain>
    </source>
</reference>
<dbReference type="Proteomes" id="UP000276437">
    <property type="component" value="Chromosome"/>
</dbReference>
<evidence type="ECO:0000313" key="1">
    <source>
        <dbReference type="EMBL" id="BBB90005.1"/>
    </source>
</evidence>
<gene>
    <name evidence="1" type="ORF">MAMMFC1_00649</name>
</gene>
<dbReference type="EMBL" id="AP018449">
    <property type="protein sequence ID" value="BBB90005.1"/>
    <property type="molecule type" value="Genomic_DNA"/>
</dbReference>